<accession>A0A0F9X4S8</accession>
<dbReference type="EMBL" id="LAZR01000146">
    <property type="protein sequence ID" value="KKN86558.1"/>
    <property type="molecule type" value="Genomic_DNA"/>
</dbReference>
<feature type="region of interest" description="Disordered" evidence="1">
    <location>
        <begin position="1"/>
        <end position="62"/>
    </location>
</feature>
<protein>
    <submittedName>
        <fullName evidence="2">Uncharacterized protein</fullName>
    </submittedName>
</protein>
<gene>
    <name evidence="2" type="ORF">LCGC14_0267340</name>
</gene>
<evidence type="ECO:0000256" key="1">
    <source>
        <dbReference type="SAM" id="MobiDB-lite"/>
    </source>
</evidence>
<organism evidence="2">
    <name type="scientific">marine sediment metagenome</name>
    <dbReference type="NCBI Taxonomy" id="412755"/>
    <lineage>
        <taxon>unclassified sequences</taxon>
        <taxon>metagenomes</taxon>
        <taxon>ecological metagenomes</taxon>
    </lineage>
</organism>
<name>A0A0F9X4S8_9ZZZZ</name>
<reference evidence="2" key="1">
    <citation type="journal article" date="2015" name="Nature">
        <title>Complex archaea that bridge the gap between prokaryotes and eukaryotes.</title>
        <authorList>
            <person name="Spang A."/>
            <person name="Saw J.H."/>
            <person name="Jorgensen S.L."/>
            <person name="Zaremba-Niedzwiedzka K."/>
            <person name="Martijn J."/>
            <person name="Lind A.E."/>
            <person name="van Eijk R."/>
            <person name="Schleper C."/>
            <person name="Guy L."/>
            <person name="Ettema T.J."/>
        </authorList>
    </citation>
    <scope>NUCLEOTIDE SEQUENCE</scope>
</reference>
<proteinExistence type="predicted"/>
<dbReference type="AlphaFoldDB" id="A0A0F9X4S8"/>
<comment type="caution">
    <text evidence="2">The sequence shown here is derived from an EMBL/GenBank/DDBJ whole genome shotgun (WGS) entry which is preliminary data.</text>
</comment>
<feature type="compositionally biased region" description="Basic and acidic residues" evidence="1">
    <location>
        <begin position="39"/>
        <end position="54"/>
    </location>
</feature>
<feature type="compositionally biased region" description="Basic residues" evidence="1">
    <location>
        <begin position="29"/>
        <end position="38"/>
    </location>
</feature>
<sequence length="62" mass="7223">MSPRRKMMLGPGGSEDDLLPQRTDGRSRSLLKRPHKKAPNTEKMKEFANDAKYDTKHKRKKE</sequence>
<evidence type="ECO:0000313" key="2">
    <source>
        <dbReference type="EMBL" id="KKN86558.1"/>
    </source>
</evidence>